<proteinExistence type="predicted"/>
<name>A0A834TDC7_9FABA</name>
<dbReference type="AlphaFoldDB" id="A0A834TDC7"/>
<evidence type="ECO:0000313" key="1">
    <source>
        <dbReference type="EMBL" id="KAF7819076.1"/>
    </source>
</evidence>
<evidence type="ECO:0000313" key="2">
    <source>
        <dbReference type="Proteomes" id="UP000634136"/>
    </source>
</evidence>
<gene>
    <name evidence="1" type="ORF">G2W53_024531</name>
</gene>
<comment type="caution">
    <text evidence="1">The sequence shown here is derived from an EMBL/GenBank/DDBJ whole genome shotgun (WGS) entry which is preliminary data.</text>
</comment>
<organism evidence="1 2">
    <name type="scientific">Senna tora</name>
    <dbReference type="NCBI Taxonomy" id="362788"/>
    <lineage>
        <taxon>Eukaryota</taxon>
        <taxon>Viridiplantae</taxon>
        <taxon>Streptophyta</taxon>
        <taxon>Embryophyta</taxon>
        <taxon>Tracheophyta</taxon>
        <taxon>Spermatophyta</taxon>
        <taxon>Magnoliopsida</taxon>
        <taxon>eudicotyledons</taxon>
        <taxon>Gunneridae</taxon>
        <taxon>Pentapetalae</taxon>
        <taxon>rosids</taxon>
        <taxon>fabids</taxon>
        <taxon>Fabales</taxon>
        <taxon>Fabaceae</taxon>
        <taxon>Caesalpinioideae</taxon>
        <taxon>Cassia clade</taxon>
        <taxon>Senna</taxon>
    </lineage>
</organism>
<accession>A0A834TDC7</accession>
<dbReference type="Proteomes" id="UP000634136">
    <property type="component" value="Unassembled WGS sequence"/>
</dbReference>
<protein>
    <submittedName>
        <fullName evidence="1">Uncharacterized protein</fullName>
    </submittedName>
</protein>
<keyword evidence="2" id="KW-1185">Reference proteome</keyword>
<reference evidence="1" key="1">
    <citation type="submission" date="2020-09" db="EMBL/GenBank/DDBJ databases">
        <title>Genome-Enabled Discovery of Anthraquinone Biosynthesis in Senna tora.</title>
        <authorList>
            <person name="Kang S.-H."/>
            <person name="Pandey R.P."/>
            <person name="Lee C.-M."/>
            <person name="Sim J.-S."/>
            <person name="Jeong J.-T."/>
            <person name="Choi B.-S."/>
            <person name="Jung M."/>
            <person name="Ginzburg D."/>
            <person name="Zhao K."/>
            <person name="Won S.Y."/>
            <person name="Oh T.-J."/>
            <person name="Yu Y."/>
            <person name="Kim N.-H."/>
            <person name="Lee O.R."/>
            <person name="Lee T.-H."/>
            <person name="Bashyal P."/>
            <person name="Kim T.-S."/>
            <person name="Lee W.-H."/>
            <person name="Kawkins C."/>
            <person name="Kim C.-K."/>
            <person name="Kim J.S."/>
            <person name="Ahn B.O."/>
            <person name="Rhee S.Y."/>
            <person name="Sohng J.K."/>
        </authorList>
    </citation>
    <scope>NUCLEOTIDE SEQUENCE</scope>
    <source>
        <tissue evidence="1">Leaf</tissue>
    </source>
</reference>
<sequence>MDRLGGPWGIQIYQFRDMFEN</sequence>
<dbReference type="EMBL" id="JAAIUW010000008">
    <property type="protein sequence ID" value="KAF7819076.1"/>
    <property type="molecule type" value="Genomic_DNA"/>
</dbReference>